<gene>
    <name evidence="1" type="ORF">GMARGA_LOCUS70</name>
</gene>
<organism evidence="1 2">
    <name type="scientific">Gigaspora margarita</name>
    <dbReference type="NCBI Taxonomy" id="4874"/>
    <lineage>
        <taxon>Eukaryota</taxon>
        <taxon>Fungi</taxon>
        <taxon>Fungi incertae sedis</taxon>
        <taxon>Mucoromycota</taxon>
        <taxon>Glomeromycotina</taxon>
        <taxon>Glomeromycetes</taxon>
        <taxon>Diversisporales</taxon>
        <taxon>Gigasporaceae</taxon>
        <taxon>Gigaspora</taxon>
    </lineage>
</organism>
<dbReference type="EMBL" id="CAJVQB010000003">
    <property type="protein sequence ID" value="CAG8456274.1"/>
    <property type="molecule type" value="Genomic_DNA"/>
</dbReference>
<proteinExistence type="predicted"/>
<sequence length="317" mass="38281">MDINEVMPQNCRDQLINLINVQTELKELKLTYYTPNFTPFLRQKRIKFDKDNLANIVPNLEILSIKNSFGNPFGEGKNSLHNLQKLKLENNEIELNRNMLKTKCNSLKFFRIKEKELSNEVKEEFISLLSKNFSNITTLCYITDNIIFSSTLKLFKKLYQLQIEGFAYYDLPFSNQNYLQALVKYLFNSLKILNLLYIDDYNHENFNYFLQDFDVERVKLEVLILPFNIELDLLPNLKKFVEKAKYLRYIEIFRSENYNTEKQKDSEREIIDLCYNRNIKCILNYQFELYKAYFDIYELEFEPYRQIFGKRNLIFYD</sequence>
<dbReference type="Proteomes" id="UP000789901">
    <property type="component" value="Unassembled WGS sequence"/>
</dbReference>
<name>A0ABM8VVE6_GIGMA</name>
<dbReference type="SUPFAM" id="SSF52047">
    <property type="entry name" value="RNI-like"/>
    <property type="match status" value="1"/>
</dbReference>
<reference evidence="1 2" key="1">
    <citation type="submission" date="2021-06" db="EMBL/GenBank/DDBJ databases">
        <authorList>
            <person name="Kallberg Y."/>
            <person name="Tangrot J."/>
            <person name="Rosling A."/>
        </authorList>
    </citation>
    <scope>NUCLEOTIDE SEQUENCE [LARGE SCALE GENOMIC DNA]</scope>
    <source>
        <strain evidence="1 2">120-4 pot B 10/14</strain>
    </source>
</reference>
<comment type="caution">
    <text evidence="1">The sequence shown here is derived from an EMBL/GenBank/DDBJ whole genome shotgun (WGS) entry which is preliminary data.</text>
</comment>
<accession>A0ABM8VVE6</accession>
<keyword evidence="2" id="KW-1185">Reference proteome</keyword>
<protein>
    <submittedName>
        <fullName evidence="1">2024_t:CDS:1</fullName>
    </submittedName>
</protein>
<evidence type="ECO:0000313" key="2">
    <source>
        <dbReference type="Proteomes" id="UP000789901"/>
    </source>
</evidence>
<evidence type="ECO:0000313" key="1">
    <source>
        <dbReference type="EMBL" id="CAG8456274.1"/>
    </source>
</evidence>